<organism evidence="7">
    <name type="scientific">Graphocephala atropunctata</name>
    <dbReference type="NCBI Taxonomy" id="36148"/>
    <lineage>
        <taxon>Eukaryota</taxon>
        <taxon>Metazoa</taxon>
        <taxon>Ecdysozoa</taxon>
        <taxon>Arthropoda</taxon>
        <taxon>Hexapoda</taxon>
        <taxon>Insecta</taxon>
        <taxon>Pterygota</taxon>
        <taxon>Neoptera</taxon>
        <taxon>Paraneoptera</taxon>
        <taxon>Hemiptera</taxon>
        <taxon>Auchenorrhyncha</taxon>
        <taxon>Membracoidea</taxon>
        <taxon>Cicadellidae</taxon>
        <taxon>Cicadellinae</taxon>
        <taxon>Cicadellini</taxon>
        <taxon>Graphocephala</taxon>
    </lineage>
</organism>
<evidence type="ECO:0000259" key="6">
    <source>
        <dbReference type="PROSITE" id="PS01225"/>
    </source>
</evidence>
<dbReference type="GO" id="GO:0005615">
    <property type="term" value="C:extracellular space"/>
    <property type="evidence" value="ECO:0007669"/>
    <property type="project" value="TreeGrafter"/>
</dbReference>
<comment type="subcellular location">
    <subcellularLocation>
        <location evidence="1">Secreted</location>
    </subcellularLocation>
</comment>
<evidence type="ECO:0000256" key="3">
    <source>
        <dbReference type="ARBA" id="ARBA00022729"/>
    </source>
</evidence>
<name>A0A1B6LN61_9HEMI</name>
<dbReference type="SMART" id="SM00041">
    <property type="entry name" value="CT"/>
    <property type="match status" value="1"/>
</dbReference>
<keyword evidence="3" id="KW-0732">Signal</keyword>
<evidence type="ECO:0000313" key="7">
    <source>
        <dbReference type="EMBL" id="JAT25133.1"/>
    </source>
</evidence>
<dbReference type="EMBL" id="GEBQ01004405">
    <property type="protein sequence ID" value="JAT35572.1"/>
    <property type="molecule type" value="Transcribed_RNA"/>
</dbReference>
<sequence length="365" mass="40742">CMCAGVCVSGSCISSVVPTRPRSRTGQAAMGQSAVVATVTVLCLAQLFGLMAQEREHKVHNIVLYPHKHSWCKTTPIKQVVAYPGCDSIEVENNVCVGGCFSYSIPRTIPSSPGEVVPYCDSCQPFTHTWRQVVLNCSSGDYKGELLSKMVQIIEDCTCTKCSDQSSSLFTDDSSIEEIQEPEKPQLMDIMDTTPHRYGNYTVISNATHANDTMINQRTMVLLGELSDKEGEEVEEDQVALKEILHRVEGEDHKINGVILKDFVRRVEEKGHMNINLERLQQVLEKLEHAEHKSKNGHRHQHMMVGPHHSLVLPKDGQQTPEMYLKPTLDVPSHLLKPAHEGSELSYHNNLLQADESEDLDTDSE</sequence>
<feature type="domain" description="CTCK" evidence="6">
    <location>
        <begin position="72"/>
        <end position="163"/>
    </location>
</feature>
<evidence type="ECO:0000313" key="8">
    <source>
        <dbReference type="EMBL" id="JAT35572.1"/>
    </source>
</evidence>
<evidence type="ECO:0000256" key="4">
    <source>
        <dbReference type="ARBA" id="ARBA00023157"/>
    </source>
</evidence>
<proteinExistence type="predicted"/>
<dbReference type="GO" id="GO:0036122">
    <property type="term" value="F:BMP binding"/>
    <property type="evidence" value="ECO:0007669"/>
    <property type="project" value="TreeGrafter"/>
</dbReference>
<evidence type="ECO:0000256" key="1">
    <source>
        <dbReference type="ARBA" id="ARBA00004613"/>
    </source>
</evidence>
<reference evidence="7" key="1">
    <citation type="submission" date="2015-11" db="EMBL/GenBank/DDBJ databases">
        <title>De novo transcriptome assembly of four potential Pierce s Disease insect vectors from Arizona vineyards.</title>
        <authorList>
            <person name="Tassone E.E."/>
        </authorList>
    </citation>
    <scope>NUCLEOTIDE SEQUENCE</scope>
</reference>
<dbReference type="InterPro" id="IPR029034">
    <property type="entry name" value="Cystine-knot_cytokine"/>
</dbReference>
<dbReference type="InterPro" id="IPR004133">
    <property type="entry name" value="DAN_dom"/>
</dbReference>
<evidence type="ECO:0000256" key="2">
    <source>
        <dbReference type="ARBA" id="ARBA00022525"/>
    </source>
</evidence>
<keyword evidence="4" id="KW-1015">Disulfide bond</keyword>
<dbReference type="PANTHER" id="PTHR15283:SF5">
    <property type="entry name" value="NEUROBLASTOMA SUPPRESSOR OF TUMORIGENICITY 1"/>
    <property type="match status" value="1"/>
</dbReference>
<dbReference type="PANTHER" id="PTHR15283">
    <property type="entry name" value="GREMLIN 1"/>
    <property type="match status" value="1"/>
</dbReference>
<evidence type="ECO:0000256" key="5">
    <source>
        <dbReference type="PROSITE-ProRule" id="PRU00039"/>
    </source>
</evidence>
<keyword evidence="2" id="KW-0964">Secreted</keyword>
<dbReference type="PROSITE" id="PS01225">
    <property type="entry name" value="CTCK_2"/>
    <property type="match status" value="1"/>
</dbReference>
<dbReference type="GO" id="GO:0009887">
    <property type="term" value="P:animal organ morphogenesis"/>
    <property type="evidence" value="ECO:0007669"/>
    <property type="project" value="TreeGrafter"/>
</dbReference>
<feature type="non-terminal residue" evidence="7">
    <location>
        <position position="1"/>
    </location>
</feature>
<dbReference type="GO" id="GO:0038098">
    <property type="term" value="P:sequestering of BMP from receptor via BMP binding"/>
    <property type="evidence" value="ECO:0007669"/>
    <property type="project" value="TreeGrafter"/>
</dbReference>
<dbReference type="Pfam" id="PF03045">
    <property type="entry name" value="DAN"/>
    <property type="match status" value="1"/>
</dbReference>
<dbReference type="GO" id="GO:0048018">
    <property type="term" value="F:receptor ligand activity"/>
    <property type="evidence" value="ECO:0007669"/>
    <property type="project" value="TreeGrafter"/>
</dbReference>
<protein>
    <recommendedName>
        <fullName evidence="6">CTCK domain-containing protein</fullName>
    </recommendedName>
</protein>
<accession>A0A1B6LN61</accession>
<dbReference type="AlphaFoldDB" id="A0A1B6LN61"/>
<gene>
    <name evidence="8" type="ORF">g.23453</name>
    <name evidence="7" type="ORF">g.23455</name>
</gene>
<dbReference type="InterPro" id="IPR006207">
    <property type="entry name" value="Cys_knot_C"/>
</dbReference>
<comment type="caution">
    <text evidence="5">Lacks conserved residue(s) required for the propagation of feature annotation.</text>
</comment>
<dbReference type="Gene3D" id="2.10.90.10">
    <property type="entry name" value="Cystine-knot cytokines"/>
    <property type="match status" value="1"/>
</dbReference>
<dbReference type="EMBL" id="GEBQ01014844">
    <property type="protein sequence ID" value="JAT25133.1"/>
    <property type="molecule type" value="Transcribed_RNA"/>
</dbReference>